<feature type="domain" description="DDE Tnp4" evidence="9">
    <location>
        <begin position="188"/>
        <end position="354"/>
    </location>
</feature>
<evidence type="ECO:0000256" key="7">
    <source>
        <dbReference type="ARBA" id="ARBA00023242"/>
    </source>
</evidence>
<feature type="transmembrane region" description="Helical" evidence="8">
    <location>
        <begin position="6"/>
        <end position="27"/>
    </location>
</feature>
<keyword evidence="8" id="KW-0472">Membrane</keyword>
<organism evidence="10 11">
    <name type="scientific">Lasius niger</name>
    <name type="common">Black garden ant</name>
    <dbReference type="NCBI Taxonomy" id="67767"/>
    <lineage>
        <taxon>Eukaryota</taxon>
        <taxon>Metazoa</taxon>
        <taxon>Ecdysozoa</taxon>
        <taxon>Arthropoda</taxon>
        <taxon>Hexapoda</taxon>
        <taxon>Insecta</taxon>
        <taxon>Pterygota</taxon>
        <taxon>Neoptera</taxon>
        <taxon>Endopterygota</taxon>
        <taxon>Hymenoptera</taxon>
        <taxon>Apocrita</taxon>
        <taxon>Aculeata</taxon>
        <taxon>Formicoidea</taxon>
        <taxon>Formicidae</taxon>
        <taxon>Formicinae</taxon>
        <taxon>Lasius</taxon>
        <taxon>Lasius</taxon>
    </lineage>
</organism>
<dbReference type="Proteomes" id="UP000036403">
    <property type="component" value="Unassembled WGS sequence"/>
</dbReference>
<dbReference type="OrthoDB" id="6581217at2759"/>
<accession>A0A0J7N2Q2</accession>
<evidence type="ECO:0000256" key="3">
    <source>
        <dbReference type="ARBA" id="ARBA00006958"/>
    </source>
</evidence>
<dbReference type="AlphaFoldDB" id="A0A0J7N2Q2"/>
<dbReference type="InterPro" id="IPR027806">
    <property type="entry name" value="HARBI1_dom"/>
</dbReference>
<comment type="caution">
    <text evidence="10">The sequence shown here is derived from an EMBL/GenBank/DDBJ whole genome shotgun (WGS) entry which is preliminary data.</text>
</comment>
<dbReference type="PANTHER" id="PTHR22930">
    <property type="match status" value="1"/>
</dbReference>
<evidence type="ECO:0000256" key="4">
    <source>
        <dbReference type="ARBA" id="ARBA00022722"/>
    </source>
</evidence>
<keyword evidence="4" id="KW-0540">Nuclease</keyword>
<evidence type="ECO:0000313" key="11">
    <source>
        <dbReference type="Proteomes" id="UP000036403"/>
    </source>
</evidence>
<dbReference type="GO" id="GO:0005634">
    <property type="term" value="C:nucleus"/>
    <property type="evidence" value="ECO:0007669"/>
    <property type="project" value="UniProtKB-SubCell"/>
</dbReference>
<protein>
    <submittedName>
        <fullName evidence="10">Nuclease harbi1-like protein</fullName>
    </submittedName>
</protein>
<dbReference type="PaxDb" id="67767-A0A0J7N2Q2"/>
<proteinExistence type="inferred from homology"/>
<comment type="subcellular location">
    <subcellularLocation>
        <location evidence="2">Nucleus</location>
    </subcellularLocation>
</comment>
<keyword evidence="6" id="KW-0378">Hydrolase</keyword>
<keyword evidence="11" id="KW-1185">Reference proteome</keyword>
<comment type="cofactor">
    <cofactor evidence="1">
        <name>a divalent metal cation</name>
        <dbReference type="ChEBI" id="CHEBI:60240"/>
    </cofactor>
</comment>
<dbReference type="InterPro" id="IPR045249">
    <property type="entry name" value="HARBI1-like"/>
</dbReference>
<evidence type="ECO:0000313" key="10">
    <source>
        <dbReference type="EMBL" id="KMQ86950.1"/>
    </source>
</evidence>
<evidence type="ECO:0000256" key="5">
    <source>
        <dbReference type="ARBA" id="ARBA00022723"/>
    </source>
</evidence>
<dbReference type="GO" id="GO:0016787">
    <property type="term" value="F:hydrolase activity"/>
    <property type="evidence" value="ECO:0007669"/>
    <property type="project" value="UniProtKB-KW"/>
</dbReference>
<gene>
    <name evidence="10" type="ORF">RF55_13918</name>
</gene>
<name>A0A0J7N2Q2_LASNI</name>
<evidence type="ECO:0000256" key="8">
    <source>
        <dbReference type="SAM" id="Phobius"/>
    </source>
</evidence>
<evidence type="ECO:0000259" key="9">
    <source>
        <dbReference type="Pfam" id="PF13359"/>
    </source>
</evidence>
<dbReference type="Pfam" id="PF13359">
    <property type="entry name" value="DDE_Tnp_4"/>
    <property type="match status" value="1"/>
</dbReference>
<dbReference type="EMBL" id="LBMM01011234">
    <property type="protein sequence ID" value="KMQ86950.1"/>
    <property type="molecule type" value="Genomic_DNA"/>
</dbReference>
<keyword evidence="7" id="KW-0539">Nucleus</keyword>
<evidence type="ECO:0000256" key="1">
    <source>
        <dbReference type="ARBA" id="ARBA00001968"/>
    </source>
</evidence>
<keyword evidence="8" id="KW-0812">Transmembrane</keyword>
<comment type="similarity">
    <text evidence="3">Belongs to the HARBI1 family.</text>
</comment>
<dbReference type="GO" id="GO:0004518">
    <property type="term" value="F:nuclease activity"/>
    <property type="evidence" value="ECO:0007669"/>
    <property type="project" value="UniProtKB-KW"/>
</dbReference>
<evidence type="ECO:0000256" key="2">
    <source>
        <dbReference type="ARBA" id="ARBA00004123"/>
    </source>
</evidence>
<sequence length="446" mass="51926">MESDEERFFILIACVGVYIVLYHQLLLHNIQRYRGRGRGRRRWWIRPVNRQREQQGFYHNLISETLLADHEEFFANLRMWPEQFEFLHNIVCPLLERQTTVMREPLPSKLRLGMTLMFLAQGGTVQSLHNKFRVGKSTVHQIIKKTCNTIWKKLQPIYLPQLTRNDFERIAAQFFDLWQLPNCVGAIYGRHMRIKAPSMSGSEFYNYKRFFSVVLLAAVDAHYKFTWVDIGQYGSISDGGVWSNSDFGQALDHGELDLPLDKPLPGTDIPFSHFFVGDEAFPLKKYLMRPFPGRMHQVLPDEQRIFNYRLARARRVSENAFGILTMRWQVLNSPLVCSVEKAEDIIKALVCLHNMLMDNEDNGYVNPVQLELELQDGNIQAGAWRTAQVTENYFQRLGRVRANRAASIVNGMREHLAKYLVSDIGTAQAIWQFERAFRGTRLNLPQ</sequence>
<dbReference type="PANTHER" id="PTHR22930:SF269">
    <property type="entry name" value="NUCLEASE HARBI1-LIKE PROTEIN"/>
    <property type="match status" value="1"/>
</dbReference>
<keyword evidence="8" id="KW-1133">Transmembrane helix</keyword>
<dbReference type="GO" id="GO:0046872">
    <property type="term" value="F:metal ion binding"/>
    <property type="evidence" value="ECO:0007669"/>
    <property type="project" value="UniProtKB-KW"/>
</dbReference>
<reference evidence="10 11" key="1">
    <citation type="submission" date="2015-04" db="EMBL/GenBank/DDBJ databases">
        <title>Lasius niger genome sequencing.</title>
        <authorList>
            <person name="Konorov E.A."/>
            <person name="Nikitin M.A."/>
            <person name="Kirill M.V."/>
            <person name="Chang P."/>
        </authorList>
    </citation>
    <scope>NUCLEOTIDE SEQUENCE [LARGE SCALE GENOMIC DNA]</scope>
    <source>
        <tissue evidence="10">Whole</tissue>
    </source>
</reference>
<keyword evidence="5" id="KW-0479">Metal-binding</keyword>
<evidence type="ECO:0000256" key="6">
    <source>
        <dbReference type="ARBA" id="ARBA00022801"/>
    </source>
</evidence>